<gene>
    <name evidence="10" type="ORF">BSAL_48760</name>
</gene>
<feature type="region of interest" description="Disordered" evidence="8">
    <location>
        <begin position="965"/>
        <end position="1017"/>
    </location>
</feature>
<comment type="subcellular location">
    <subcellularLocation>
        <location evidence="1">Cytoplasm</location>
    </subcellularLocation>
</comment>
<dbReference type="VEuPathDB" id="TriTrypDB:BSAL_48760"/>
<dbReference type="Pfam" id="PF00225">
    <property type="entry name" value="Kinesin"/>
    <property type="match status" value="1"/>
</dbReference>
<dbReference type="PRINTS" id="PR00380">
    <property type="entry name" value="KINESINHEAVY"/>
</dbReference>
<dbReference type="InterPro" id="IPR027640">
    <property type="entry name" value="Kinesin-like_fam"/>
</dbReference>
<keyword evidence="11" id="KW-1185">Reference proteome</keyword>
<dbReference type="AlphaFoldDB" id="A0A0S4KM02"/>
<feature type="compositionally biased region" description="Polar residues" evidence="8">
    <location>
        <begin position="983"/>
        <end position="1007"/>
    </location>
</feature>
<dbReference type="GO" id="GO:0007018">
    <property type="term" value="P:microtubule-based movement"/>
    <property type="evidence" value="ECO:0007669"/>
    <property type="project" value="InterPro"/>
</dbReference>
<dbReference type="GO" id="GO:0005875">
    <property type="term" value="C:microtubule associated complex"/>
    <property type="evidence" value="ECO:0007669"/>
    <property type="project" value="TreeGrafter"/>
</dbReference>
<evidence type="ECO:0000256" key="6">
    <source>
        <dbReference type="PROSITE-ProRule" id="PRU00283"/>
    </source>
</evidence>
<evidence type="ECO:0000313" key="11">
    <source>
        <dbReference type="Proteomes" id="UP000051952"/>
    </source>
</evidence>
<sequence length="1017" mass="116123">MASPDSVETMSRRRQTKFADALVDEDSEENVKVCIRVRPFNNRELELQRQQTDKPLRSVVAMPDGMAGKVAFYEKTAGASQEYKLSDEFQYTKTFWSVPEEQQPHAFAPVSQEDVYESIGRPMVRYAVAGFHNCVFAYGQTGSGKTHTMMGDFHGQMTPLAGLIPRLCVELFEKVENLRREKQEGIIATAEVKLTAIEIYNEQVRDLMWKLTPGRTKNQSLKVRKHPADGSFFVDQLTVVSPESWLDCLRHIEKAVSERTVASTDMNDESSRSHCIFQLILEQTETVHVVSDDPDERYTKPVTNKKVSKINLVDLAGSERLKKSNAQGQQLKEAAGINLSLTTLKKVIDALVQNSKEINPKRQVLVPFRESALTLLLSDSLGGNSKTTMIACVSPHYDNQEETLLTLRYANRTGTIVNHARVNEDSAAKQALRLKHEILELQRRLAEGPIDEEADDLQDQLELGRRSLKEMEETNRRVAETADSLRRQAKQEEEARMSSAFYNSMKMALLQQQREQLEVSAAEMEERIRSNKEESATLSNAIKDHEDSEKLQLKQLDKLRKESQAMRIKELDQERQNGKLSHESQEIHRKLEKEMELRYAQKMLNSYRLKKENERTKCELESLAQVQEQKLTVVISEAAEQYELQVRQFADAETIVQQRTSKIEKEIHQLNLKREECETEAAQLMQNIRDAERRHVETIHSIERDWKDRYHLLKEGYEKEILIMDDAFYSAQKMRDTDLESIPRDSTTEQEDAIKELEKEVQKAETYWNKRVTDLVEEKADEMDLLMKEQRELHAVAAARKRKEYEHRIGDLVAQLQSIQSVEREVEECISYLEQSVAPLMHLHDTISSNGNSGPAGHYGDRDGTSFLPSRYQGYSPEYIDFRRRLVRFDGAVASVKPIAVDAFRDPTQNAMTQLASPWRTRKPGSDDPLGPVFPSTPVGRVKLSKTTYADAQANLVAAMEQSARKTQEPMVSQSPMFRRASNLVSRPSFSSPAATSSKGNNSLSPTPLTPGFSFRR</sequence>
<evidence type="ECO:0000256" key="1">
    <source>
        <dbReference type="ARBA" id="ARBA00004496"/>
    </source>
</evidence>
<keyword evidence="5 7" id="KW-0175">Coiled coil</keyword>
<dbReference type="Gene3D" id="3.40.850.10">
    <property type="entry name" value="Kinesin motor domain"/>
    <property type="match status" value="1"/>
</dbReference>
<dbReference type="InterPro" id="IPR036961">
    <property type="entry name" value="Kinesin_motor_dom_sf"/>
</dbReference>
<dbReference type="SUPFAM" id="SSF52540">
    <property type="entry name" value="P-loop containing nucleoside triphosphate hydrolases"/>
    <property type="match status" value="1"/>
</dbReference>
<dbReference type="GO" id="GO:0051231">
    <property type="term" value="P:spindle elongation"/>
    <property type="evidence" value="ECO:0007669"/>
    <property type="project" value="TreeGrafter"/>
</dbReference>
<evidence type="ECO:0000256" key="2">
    <source>
        <dbReference type="ARBA" id="ARBA00022490"/>
    </source>
</evidence>
<feature type="region of interest" description="Disordered" evidence="8">
    <location>
        <begin position="919"/>
        <end position="938"/>
    </location>
</feature>
<feature type="coiled-coil region" evidence="7">
    <location>
        <begin position="660"/>
        <end position="694"/>
    </location>
</feature>
<dbReference type="GO" id="GO:0003777">
    <property type="term" value="F:microtubule motor activity"/>
    <property type="evidence" value="ECO:0007669"/>
    <property type="project" value="InterPro"/>
</dbReference>
<feature type="binding site" evidence="6">
    <location>
        <begin position="139"/>
        <end position="146"/>
    </location>
    <ligand>
        <name>ATP</name>
        <dbReference type="ChEBI" id="CHEBI:30616"/>
    </ligand>
</feature>
<dbReference type="SMART" id="SM00129">
    <property type="entry name" value="KISc"/>
    <property type="match status" value="1"/>
</dbReference>
<dbReference type="Proteomes" id="UP000051952">
    <property type="component" value="Unassembled WGS sequence"/>
</dbReference>
<dbReference type="EMBL" id="CYKH01002252">
    <property type="protein sequence ID" value="CUI15628.1"/>
    <property type="molecule type" value="Genomic_DNA"/>
</dbReference>
<name>A0A0S4KM02_BODSA</name>
<reference evidence="11" key="1">
    <citation type="submission" date="2015-09" db="EMBL/GenBank/DDBJ databases">
        <authorList>
            <consortium name="Pathogen Informatics"/>
        </authorList>
    </citation>
    <scope>NUCLEOTIDE SEQUENCE [LARGE SCALE GENOMIC DNA]</scope>
    <source>
        <strain evidence="11">Lake Konstanz</strain>
    </source>
</reference>
<dbReference type="PROSITE" id="PS50067">
    <property type="entry name" value="KINESIN_MOTOR_2"/>
    <property type="match status" value="1"/>
</dbReference>
<dbReference type="GO" id="GO:0008017">
    <property type="term" value="F:microtubule binding"/>
    <property type="evidence" value="ECO:0007669"/>
    <property type="project" value="InterPro"/>
</dbReference>
<evidence type="ECO:0000313" key="10">
    <source>
        <dbReference type="EMBL" id="CUI15628.1"/>
    </source>
</evidence>
<evidence type="ECO:0000256" key="3">
    <source>
        <dbReference type="ARBA" id="ARBA00022741"/>
    </source>
</evidence>
<accession>A0A0S4KM02</accession>
<evidence type="ECO:0000256" key="4">
    <source>
        <dbReference type="ARBA" id="ARBA00022840"/>
    </source>
</evidence>
<keyword evidence="6" id="KW-0505">Motor protein</keyword>
<keyword evidence="2" id="KW-0963">Cytoplasm</keyword>
<dbReference type="InterPro" id="IPR001752">
    <property type="entry name" value="Kinesin_motor_dom"/>
</dbReference>
<dbReference type="OrthoDB" id="3176171at2759"/>
<dbReference type="PROSITE" id="PS00411">
    <property type="entry name" value="KINESIN_MOTOR_1"/>
    <property type="match status" value="1"/>
</dbReference>
<dbReference type="InterPro" id="IPR019821">
    <property type="entry name" value="Kinesin_motor_CS"/>
</dbReference>
<feature type="domain" description="Kinesin motor" evidence="9">
    <location>
        <begin position="30"/>
        <end position="416"/>
    </location>
</feature>
<keyword evidence="4 6" id="KW-0067">ATP-binding</keyword>
<protein>
    <submittedName>
        <fullName evidence="10">Kinesin-like protein, putative</fullName>
    </submittedName>
</protein>
<dbReference type="GO" id="GO:0005524">
    <property type="term" value="F:ATP binding"/>
    <property type="evidence" value="ECO:0007669"/>
    <property type="project" value="UniProtKB-UniRule"/>
</dbReference>
<evidence type="ECO:0000259" key="9">
    <source>
        <dbReference type="PROSITE" id="PS50067"/>
    </source>
</evidence>
<dbReference type="PANTHER" id="PTHR47969">
    <property type="entry name" value="CHROMOSOME-ASSOCIATED KINESIN KIF4A-RELATED"/>
    <property type="match status" value="1"/>
</dbReference>
<dbReference type="GO" id="GO:0007052">
    <property type="term" value="P:mitotic spindle organization"/>
    <property type="evidence" value="ECO:0007669"/>
    <property type="project" value="TreeGrafter"/>
</dbReference>
<evidence type="ECO:0000256" key="7">
    <source>
        <dbReference type="SAM" id="Coils"/>
    </source>
</evidence>
<proteinExistence type="inferred from homology"/>
<evidence type="ECO:0000256" key="5">
    <source>
        <dbReference type="ARBA" id="ARBA00023054"/>
    </source>
</evidence>
<evidence type="ECO:0000256" key="8">
    <source>
        <dbReference type="SAM" id="MobiDB-lite"/>
    </source>
</evidence>
<comment type="similarity">
    <text evidence="6">Belongs to the TRAFAC class myosin-kinesin ATPase superfamily. Kinesin family.</text>
</comment>
<organism evidence="10 11">
    <name type="scientific">Bodo saltans</name>
    <name type="common">Flagellated protozoan</name>
    <dbReference type="NCBI Taxonomy" id="75058"/>
    <lineage>
        <taxon>Eukaryota</taxon>
        <taxon>Discoba</taxon>
        <taxon>Euglenozoa</taxon>
        <taxon>Kinetoplastea</taxon>
        <taxon>Metakinetoplastina</taxon>
        <taxon>Eubodonida</taxon>
        <taxon>Bodonidae</taxon>
        <taxon>Bodo</taxon>
    </lineage>
</organism>
<feature type="region of interest" description="Disordered" evidence="8">
    <location>
        <begin position="473"/>
        <end position="492"/>
    </location>
</feature>
<dbReference type="GO" id="GO:0005737">
    <property type="term" value="C:cytoplasm"/>
    <property type="evidence" value="ECO:0007669"/>
    <property type="project" value="UniProtKB-SubCell"/>
</dbReference>
<dbReference type="InterPro" id="IPR027417">
    <property type="entry name" value="P-loop_NTPase"/>
</dbReference>
<dbReference type="PANTHER" id="PTHR47969:SF15">
    <property type="entry name" value="CHROMOSOME-ASSOCIATED KINESIN KIF4A-RELATED"/>
    <property type="match status" value="1"/>
</dbReference>
<keyword evidence="3 6" id="KW-0547">Nucleotide-binding</keyword>